<dbReference type="RefSeq" id="WP_002636852.1">
    <property type="nucleotide sequence ID" value="NZ_CP012109.1"/>
</dbReference>
<protein>
    <submittedName>
        <fullName evidence="2">Uncharacterized protein</fullName>
    </submittedName>
</protein>
<reference evidence="2 3" key="1">
    <citation type="journal article" date="2016" name="PLoS ONE">
        <title>Complete Genome Sequence and Comparative Genomics of a Novel Myxobacterium Myxococcus hansupus.</title>
        <authorList>
            <person name="Sharma G."/>
            <person name="Narwani T."/>
            <person name="Subramanian S."/>
        </authorList>
    </citation>
    <scope>NUCLEOTIDE SEQUENCE [LARGE SCALE GENOMIC DNA]</scope>
    <source>
        <strain evidence="3">mixupus</strain>
    </source>
</reference>
<evidence type="ECO:0000313" key="2">
    <source>
        <dbReference type="EMBL" id="AKQ63703.1"/>
    </source>
</evidence>
<evidence type="ECO:0000256" key="1">
    <source>
        <dbReference type="SAM" id="MobiDB-lite"/>
    </source>
</evidence>
<proteinExistence type="predicted"/>
<name>A0A0H4WQ37_9BACT</name>
<dbReference type="PATRIC" id="fig|1297742.4.peg.627"/>
<sequence length="269" mass="30722">MSNLSYFQRERNIHLDDHALRAHLEPFRRKNDWAELVCDWYEDPGPKDYQSAELDVPLKRHADGLPRFTFSVFDGCGMQGYWARPGGKQLRQLLNELGRFVVKRPGRTQGRADFIDEAGTAYAFVVDYEQGTITVDPPPDVPPVPTMKVPAKRAPVSAPRRPPLEYPKNVTVFMVPKSTQFILQERTKGTHYRVYEGRLGRPSSVKQSELHGLAQLRARTPMMNEKGYRIVKSVRMALQVWDMVQKLREAKPSAPSPSPRGKAPASRRR</sequence>
<dbReference type="AlphaFoldDB" id="A0A0H4WQ37"/>
<keyword evidence="3" id="KW-1185">Reference proteome</keyword>
<dbReference type="KEGG" id="mym:A176_000615"/>
<dbReference type="Proteomes" id="UP000009026">
    <property type="component" value="Chromosome"/>
</dbReference>
<evidence type="ECO:0000313" key="3">
    <source>
        <dbReference type="Proteomes" id="UP000009026"/>
    </source>
</evidence>
<feature type="region of interest" description="Disordered" evidence="1">
    <location>
        <begin position="248"/>
        <end position="269"/>
    </location>
</feature>
<organism evidence="2 3">
    <name type="scientific">Pseudomyxococcus hansupus</name>
    <dbReference type="NCBI Taxonomy" id="1297742"/>
    <lineage>
        <taxon>Bacteria</taxon>
        <taxon>Pseudomonadati</taxon>
        <taxon>Myxococcota</taxon>
        <taxon>Myxococcia</taxon>
        <taxon>Myxococcales</taxon>
        <taxon>Cystobacterineae</taxon>
        <taxon>Myxococcaceae</taxon>
        <taxon>Pseudomyxococcus</taxon>
    </lineage>
</organism>
<accession>A0A0H4WQ37</accession>
<dbReference type="EMBL" id="CP012109">
    <property type="protein sequence ID" value="AKQ63703.1"/>
    <property type="molecule type" value="Genomic_DNA"/>
</dbReference>
<gene>
    <name evidence="2" type="ORF">A176_000615</name>
</gene>